<evidence type="ECO:0000313" key="1">
    <source>
        <dbReference type="EMBL" id="VFK09705.1"/>
    </source>
</evidence>
<reference evidence="2" key="1">
    <citation type="submission" date="2019-02" db="EMBL/GenBank/DDBJ databases">
        <authorList>
            <person name="Gruber-Vodicka R. H."/>
            <person name="Seah K. B. B."/>
        </authorList>
    </citation>
    <scope>NUCLEOTIDE SEQUENCE</scope>
    <source>
        <strain evidence="1">BECK_S312</strain>
        <strain evidence="2">BECK_S426</strain>
    </source>
</reference>
<protein>
    <recommendedName>
        <fullName evidence="3">Elp3/MiaA/NifB-like radical SAM core domain-containing protein</fullName>
    </recommendedName>
</protein>
<evidence type="ECO:0000313" key="2">
    <source>
        <dbReference type="EMBL" id="VFK33344.1"/>
    </source>
</evidence>
<dbReference type="EMBL" id="CAADFP010000202">
    <property type="protein sequence ID" value="VFK33344.1"/>
    <property type="molecule type" value="Genomic_DNA"/>
</dbReference>
<gene>
    <name evidence="1" type="ORF">BECKLPF1236A_GA0070988_1002614</name>
    <name evidence="2" type="ORF">BECKLPF1236C_GA0070990_102024</name>
</gene>
<evidence type="ECO:0008006" key="3">
    <source>
        <dbReference type="Google" id="ProtNLM"/>
    </source>
</evidence>
<name>A0A450XVK4_9GAMM</name>
<sequence>MEDWPLPTQSVVEQCLGRDYRGLKLPIEGARIGSFFPDIGCDRKCDFCQTPNYHLGFRAMSPKRTLQWFETQKQAGACMSLNGSDQFLGRVLKKGAREEVIEIMQGIREMELGMLWFNGLELKKLTRGRSIDRKSGADLRPDEELISAVFDWTGKGGSYFAYLPGERPMLGQDNYRKLLPWQEHCEIMRAIARTSLPHIRYGIIIGFEDDSDESLSRLEEALWMLYEDLMEVNPNLKFQVNAQSLSPIPGTPQSDQVRKAGLLRIDEPALYGNIWTPTIDTRYLRYDQIADWQARLLKVGSEQFMDYGREL</sequence>
<accession>A0A450XVK4</accession>
<organism evidence="2">
    <name type="scientific">Candidatus Kentrum sp. LPFa</name>
    <dbReference type="NCBI Taxonomy" id="2126335"/>
    <lineage>
        <taxon>Bacteria</taxon>
        <taxon>Pseudomonadati</taxon>
        <taxon>Pseudomonadota</taxon>
        <taxon>Gammaproteobacteria</taxon>
        <taxon>Candidatus Kentrum</taxon>
    </lineage>
</organism>
<proteinExistence type="predicted"/>
<dbReference type="EMBL" id="CAADFM010000026">
    <property type="protein sequence ID" value="VFK09705.1"/>
    <property type="molecule type" value="Genomic_DNA"/>
</dbReference>
<dbReference type="AlphaFoldDB" id="A0A450XVK4"/>